<dbReference type="Pfam" id="PF05655">
    <property type="entry name" value="AvrD"/>
    <property type="match status" value="1"/>
</dbReference>
<sequence>MAAGQRLLLRSVDDYLGPAESRFFSRGYQRAEYAVHGITVLPAQTGELCVTASADLSYPADWSKKKDGVDLRPHLSTVDALVLGVQLAEVHLARARRLDAVQRRTTRLRKIVLRAGNEPQEELTGVPLSATWLRSEPLAADAGRALSVYDCTVGGLRVRCELEHPAPAGDTETQAVFGSLAEALGEGELRFYGEGFKFRRHTVEEVRVDTPALSAEAEVRFTAVPGSPAATEGVEGEHSDCPSLIDCFVVNLQLAQILMYELDGLSRANSNTLWMMQTVLEAPEHPVPLPVAGQHALRAATELSGKRLLPLRGSTWRSVDLRGEMAGIGMRAAFAHELPARDTPYLP</sequence>
<keyword evidence="2" id="KW-1185">Reference proteome</keyword>
<dbReference type="EMBL" id="JAYWVC010000065">
    <property type="protein sequence ID" value="MED7824221.1"/>
    <property type="molecule type" value="Genomic_DNA"/>
</dbReference>
<evidence type="ECO:0000313" key="1">
    <source>
        <dbReference type="EMBL" id="MED7824221.1"/>
    </source>
</evidence>
<organism evidence="1 2">
    <name type="scientific">Streptomyces chiangmaiensis</name>
    <dbReference type="NCBI Taxonomy" id="766497"/>
    <lineage>
        <taxon>Bacteria</taxon>
        <taxon>Bacillati</taxon>
        <taxon>Actinomycetota</taxon>
        <taxon>Actinomycetes</taxon>
        <taxon>Kitasatosporales</taxon>
        <taxon>Streptomycetaceae</taxon>
        <taxon>Streptomyces</taxon>
    </lineage>
</organism>
<accession>A0ABU7FJR3</accession>
<evidence type="ECO:0000313" key="2">
    <source>
        <dbReference type="Proteomes" id="UP001333996"/>
    </source>
</evidence>
<name>A0ABU7FJR3_9ACTN</name>
<proteinExistence type="predicted"/>
<comment type="caution">
    <text evidence="1">The sequence shown here is derived from an EMBL/GenBank/DDBJ whole genome shotgun (WGS) entry which is preliminary data.</text>
</comment>
<reference evidence="1" key="1">
    <citation type="submission" date="2024-01" db="EMBL/GenBank/DDBJ databases">
        <title>First draft genome sequence data of TA4-1, the type strain of Gram-positive actinobacterium Streptomyces chiangmaiensis.</title>
        <authorList>
            <person name="Yasawong M."/>
            <person name="Nantapong N."/>
        </authorList>
    </citation>
    <scope>NUCLEOTIDE SEQUENCE</scope>
    <source>
        <strain evidence="1">TA4-1</strain>
    </source>
</reference>
<protein>
    <submittedName>
        <fullName evidence="1">AvrD family protein</fullName>
    </submittedName>
</protein>
<dbReference type="RefSeq" id="WP_329508670.1">
    <property type="nucleotide sequence ID" value="NZ_BAAAYZ010000290.1"/>
</dbReference>
<gene>
    <name evidence="1" type="ORF">VXC91_20110</name>
</gene>
<dbReference type="InterPro" id="IPR008799">
    <property type="entry name" value="Pseudomon_AvrD"/>
</dbReference>
<dbReference type="Proteomes" id="UP001333996">
    <property type="component" value="Unassembled WGS sequence"/>
</dbReference>